<evidence type="ECO:0000256" key="3">
    <source>
        <dbReference type="ARBA" id="ARBA00022519"/>
    </source>
</evidence>
<dbReference type="EMBL" id="ABWP01000004">
    <property type="protein sequence ID" value="EEA86257.1"/>
    <property type="molecule type" value="Genomic_DNA"/>
</dbReference>
<dbReference type="NCBIfam" id="TIGR00786">
    <property type="entry name" value="dctM"/>
    <property type="match status" value="1"/>
</dbReference>
<evidence type="ECO:0000313" key="9">
    <source>
        <dbReference type="EMBL" id="EEA86257.1"/>
    </source>
</evidence>
<keyword evidence="2" id="KW-1003">Cell membrane</keyword>
<name>B6FW60_PEPHT</name>
<sequence>MAVGVLMFLFVLLLIAGLPVGAVLGSISILPNLANPWFPADAQYIIRSMINGVNSLPILAVPMFILSGNIMARGKISEKLFDFFAYFVSDKTAGLPIAVICTCLFYGAISGSGPATTAAVGAMTIPILARAGYKKEFSTALVAVAGGIGVIIPPSIPFIFYGQASGSSVSDLFKAGIIPGLLIGFALMVYSWMYCKKYGEDKEKLNEYRDSLKAMGFLNLVKDSFLALVCPIIVLGSIYSGIASPTEAAVISVFYALILSVCVYKTLKIKDVWDVLVESVKTYSTILFIIAAATAFSRVLIFLKVPEMMTDMITGSVSSKFVLLILINLLLLFVGMIMDTTPAILILTPILLPIVQSYGMDPIHFGIMMVVNLAIGFVTPPLGVNLFVASTITNIKMEEIIKSAIPFIIAFLVVLVLITFIPQLSLALL</sequence>
<feature type="domain" description="TRAP C4-dicarboxylate transport system permease DctM subunit" evidence="8">
    <location>
        <begin position="9"/>
        <end position="424"/>
    </location>
</feature>
<feature type="transmembrane region" description="Helical" evidence="7">
    <location>
        <begin position="400"/>
        <end position="421"/>
    </location>
</feature>
<dbReference type="PIRSF" id="PIRSF006066">
    <property type="entry name" value="HI0050"/>
    <property type="match status" value="1"/>
</dbReference>
<dbReference type="PANTHER" id="PTHR33362">
    <property type="entry name" value="SIALIC ACID TRAP TRANSPORTER PERMEASE PROTEIN SIAT-RELATED"/>
    <property type="match status" value="1"/>
</dbReference>
<organism evidence="9 10">
    <name type="scientific">Peptacetobacter hiranonis (strain DSM 13275 / JCM 10541 / KCTC 15199 / TO-931)</name>
    <name type="common">Clostridium hiranonis</name>
    <dbReference type="NCBI Taxonomy" id="500633"/>
    <lineage>
        <taxon>Bacteria</taxon>
        <taxon>Bacillati</taxon>
        <taxon>Bacillota</taxon>
        <taxon>Clostridia</taxon>
        <taxon>Peptostreptococcales</taxon>
        <taxon>Peptostreptococcaceae</taxon>
        <taxon>Peptacetobacter</taxon>
    </lineage>
</organism>
<keyword evidence="3" id="KW-0997">Cell inner membrane</keyword>
<dbReference type="GO" id="GO:0022857">
    <property type="term" value="F:transmembrane transporter activity"/>
    <property type="evidence" value="ECO:0007669"/>
    <property type="project" value="TreeGrafter"/>
</dbReference>
<dbReference type="Proteomes" id="UP000003178">
    <property type="component" value="Unassembled WGS sequence"/>
</dbReference>
<dbReference type="eggNOG" id="COG1593">
    <property type="taxonomic scope" value="Bacteria"/>
</dbReference>
<feature type="transmembrane region" description="Helical" evidence="7">
    <location>
        <begin position="365"/>
        <end position="388"/>
    </location>
</feature>
<evidence type="ECO:0000256" key="1">
    <source>
        <dbReference type="ARBA" id="ARBA00004429"/>
    </source>
</evidence>
<feature type="transmembrane region" description="Helical" evidence="7">
    <location>
        <begin position="285"/>
        <end position="305"/>
    </location>
</feature>
<feature type="transmembrane region" description="Helical" evidence="7">
    <location>
        <begin position="343"/>
        <end position="359"/>
    </location>
</feature>
<feature type="transmembrane region" description="Helical" evidence="7">
    <location>
        <begin position="172"/>
        <end position="195"/>
    </location>
</feature>
<evidence type="ECO:0000259" key="8">
    <source>
        <dbReference type="Pfam" id="PF06808"/>
    </source>
</evidence>
<dbReference type="RefSeq" id="WP_006439026.1">
    <property type="nucleotide sequence ID" value="NZ_DS995354.1"/>
</dbReference>
<evidence type="ECO:0000256" key="6">
    <source>
        <dbReference type="ARBA" id="ARBA00023136"/>
    </source>
</evidence>
<dbReference type="AlphaFoldDB" id="B6FW60"/>
<dbReference type="InterPro" id="IPR004681">
    <property type="entry name" value="TRAP_DctM"/>
</dbReference>
<accession>B6FW60</accession>
<feature type="transmembrane region" description="Helical" evidence="7">
    <location>
        <begin position="49"/>
        <end position="71"/>
    </location>
</feature>
<feature type="transmembrane region" description="Helical" evidence="7">
    <location>
        <begin position="216"/>
        <end position="242"/>
    </location>
</feature>
<dbReference type="Pfam" id="PF06808">
    <property type="entry name" value="DctM"/>
    <property type="match status" value="1"/>
</dbReference>
<dbReference type="OrthoDB" id="9772674at2"/>
<feature type="transmembrane region" description="Helical" evidence="7">
    <location>
        <begin position="317"/>
        <end position="336"/>
    </location>
</feature>
<comment type="subcellular location">
    <subcellularLocation>
        <location evidence="1">Cell inner membrane</location>
        <topology evidence="1">Multi-pass membrane protein</topology>
    </subcellularLocation>
</comment>
<evidence type="ECO:0000256" key="2">
    <source>
        <dbReference type="ARBA" id="ARBA00022475"/>
    </source>
</evidence>
<dbReference type="GO" id="GO:0005886">
    <property type="term" value="C:plasma membrane"/>
    <property type="evidence" value="ECO:0007669"/>
    <property type="project" value="UniProtKB-SubCell"/>
</dbReference>
<evidence type="ECO:0000313" key="10">
    <source>
        <dbReference type="Proteomes" id="UP000003178"/>
    </source>
</evidence>
<keyword evidence="5 7" id="KW-1133">Transmembrane helix</keyword>
<feature type="transmembrane region" description="Helical" evidence="7">
    <location>
        <begin position="140"/>
        <end position="160"/>
    </location>
</feature>
<feature type="transmembrane region" description="Helical" evidence="7">
    <location>
        <begin position="83"/>
        <end position="109"/>
    </location>
</feature>
<protein>
    <submittedName>
        <fullName evidence="9">TRAP transporter, DctM subunit</fullName>
    </submittedName>
</protein>
<reference evidence="9 10" key="2">
    <citation type="submission" date="2008-10" db="EMBL/GenBank/DDBJ databases">
        <title>Draft genome sequence of Clostridium hiranonis (DSM 13275).</title>
        <authorList>
            <person name="Sudarsanam P."/>
            <person name="Ley R."/>
            <person name="Guruge J."/>
            <person name="Turnbaugh P.J."/>
            <person name="Mahowald M."/>
            <person name="Liep D."/>
            <person name="Gordon J."/>
        </authorList>
    </citation>
    <scope>NUCLEOTIDE SEQUENCE [LARGE SCALE GENOMIC DNA]</scope>
    <source>
        <strain evidence="9 10">DSM 13275</strain>
    </source>
</reference>
<keyword evidence="4 7" id="KW-0812">Transmembrane</keyword>
<reference evidence="9 10" key="1">
    <citation type="submission" date="2008-09" db="EMBL/GenBank/DDBJ databases">
        <authorList>
            <person name="Fulton L."/>
            <person name="Clifton S."/>
            <person name="Fulton B."/>
            <person name="Xu J."/>
            <person name="Minx P."/>
            <person name="Pepin K.H."/>
            <person name="Johnson M."/>
            <person name="Thiruvilangam P."/>
            <person name="Bhonagiri V."/>
            <person name="Nash W.E."/>
            <person name="Mardis E.R."/>
            <person name="Wilson R.K."/>
        </authorList>
    </citation>
    <scope>NUCLEOTIDE SEQUENCE [LARGE SCALE GENOMIC DNA]</scope>
    <source>
        <strain evidence="9 10">DSM 13275</strain>
    </source>
</reference>
<dbReference type="HOGENOM" id="CLU_019824_4_1_9"/>
<comment type="caution">
    <text evidence="9">The sequence shown here is derived from an EMBL/GenBank/DDBJ whole genome shotgun (WGS) entry which is preliminary data.</text>
</comment>
<keyword evidence="10" id="KW-1185">Reference proteome</keyword>
<dbReference type="InterPro" id="IPR010656">
    <property type="entry name" value="DctM"/>
</dbReference>
<feature type="transmembrane region" description="Helical" evidence="7">
    <location>
        <begin position="115"/>
        <end position="133"/>
    </location>
</feature>
<evidence type="ECO:0000256" key="5">
    <source>
        <dbReference type="ARBA" id="ARBA00022989"/>
    </source>
</evidence>
<feature type="transmembrane region" description="Helical" evidence="7">
    <location>
        <begin position="248"/>
        <end position="264"/>
    </location>
</feature>
<keyword evidence="6 7" id="KW-0472">Membrane</keyword>
<dbReference type="STRING" id="500633.CLOHIR_00109"/>
<evidence type="ECO:0000256" key="4">
    <source>
        <dbReference type="ARBA" id="ARBA00022692"/>
    </source>
</evidence>
<gene>
    <name evidence="9" type="ORF">CLOHIR_00109</name>
</gene>
<proteinExistence type="predicted"/>
<evidence type="ECO:0000256" key="7">
    <source>
        <dbReference type="SAM" id="Phobius"/>
    </source>
</evidence>